<evidence type="ECO:0000256" key="7">
    <source>
        <dbReference type="RuleBase" id="RU363021"/>
    </source>
</evidence>
<comment type="subcellular location">
    <subcellularLocation>
        <location evidence="7">Mitochondrion inner membrane</location>
    </subcellularLocation>
    <subcellularLocation>
        <location evidence="1">Mitochondrion membrane</location>
    </subcellularLocation>
</comment>
<feature type="transmembrane region" description="Helical" evidence="7">
    <location>
        <begin position="27"/>
        <end position="46"/>
    </location>
</feature>
<evidence type="ECO:0000256" key="3">
    <source>
        <dbReference type="ARBA" id="ARBA00022692"/>
    </source>
</evidence>
<accession>A0ABD2Q733</accession>
<comment type="caution">
    <text evidence="8">The sequence shown here is derived from an EMBL/GenBank/DDBJ whole genome shotgun (WGS) entry which is preliminary data.</text>
</comment>
<dbReference type="GO" id="GO:0061617">
    <property type="term" value="C:MICOS complex"/>
    <property type="evidence" value="ECO:0007669"/>
    <property type="project" value="UniProtKB-UniRule"/>
</dbReference>
<dbReference type="EMBL" id="JBJKFK010000766">
    <property type="protein sequence ID" value="KAL3315376.1"/>
    <property type="molecule type" value="Genomic_DNA"/>
</dbReference>
<evidence type="ECO:0000313" key="8">
    <source>
        <dbReference type="EMBL" id="KAL3315376.1"/>
    </source>
</evidence>
<keyword evidence="3 7" id="KW-0812">Transmembrane</keyword>
<keyword evidence="9" id="KW-1185">Reference proteome</keyword>
<dbReference type="Proteomes" id="UP001626550">
    <property type="component" value="Unassembled WGS sequence"/>
</dbReference>
<dbReference type="InterPro" id="IPR019166">
    <property type="entry name" value="MIC26/MIC27"/>
</dbReference>
<comment type="similarity">
    <text evidence="2">Belongs to the apolipoprotein O/MICOS complex subunit Mic27 family.</text>
</comment>
<keyword evidence="4 7" id="KW-1133">Transmembrane helix</keyword>
<evidence type="ECO:0000256" key="1">
    <source>
        <dbReference type="ARBA" id="ARBA00004325"/>
    </source>
</evidence>
<comment type="subunit">
    <text evidence="7">Component of the mitochondrial contact site and cristae organizing system (MICOS) complex.</text>
</comment>
<proteinExistence type="inferred from homology"/>
<dbReference type="Pfam" id="PF09769">
    <property type="entry name" value="ApoO"/>
    <property type="match status" value="1"/>
</dbReference>
<keyword evidence="5 7" id="KW-0496">Mitochondrion</keyword>
<dbReference type="InterPro" id="IPR033182">
    <property type="entry name" value="MIC26/MIC27_animal"/>
</dbReference>
<evidence type="ECO:0000256" key="6">
    <source>
        <dbReference type="ARBA" id="ARBA00023136"/>
    </source>
</evidence>
<protein>
    <recommendedName>
        <fullName evidence="7">MICOS complex subunit</fullName>
    </recommendedName>
</protein>
<reference evidence="8 9" key="1">
    <citation type="submission" date="2024-11" db="EMBL/GenBank/DDBJ databases">
        <title>Adaptive evolution of stress response genes in parasites aligns with host niche diversity.</title>
        <authorList>
            <person name="Hahn C."/>
            <person name="Resl P."/>
        </authorList>
    </citation>
    <scope>NUCLEOTIDE SEQUENCE [LARGE SCALE GENOMIC DNA]</scope>
    <source>
        <strain evidence="8">EGGRZ-B1_66</strain>
        <tissue evidence="8">Body</tissue>
    </source>
</reference>
<dbReference type="AlphaFoldDB" id="A0ABD2Q733"/>
<dbReference type="PANTHER" id="PTHR14564">
    <property type="entry name" value="MICOS COMPLEX SUBUNIT MIC26 / MIC27 FAMILY MEMBER"/>
    <property type="match status" value="1"/>
</dbReference>
<evidence type="ECO:0000256" key="2">
    <source>
        <dbReference type="ARBA" id="ARBA00010904"/>
    </source>
</evidence>
<keyword evidence="7" id="KW-0999">Mitochondrion inner membrane</keyword>
<evidence type="ECO:0000313" key="9">
    <source>
        <dbReference type="Proteomes" id="UP001626550"/>
    </source>
</evidence>
<sequence>MEREGAVKNTILETQNLYDQLKNNNEWMAKFGFISFCGLGGMILGFRGGKIRKFSYGLIGTSLGSLITYPTQTLHLGECGFKKAQESSSDLYKYIEDSFKK</sequence>
<comment type="function">
    <text evidence="7">Component of the MICOS complex, a large protein complex of the mitochondrial inner membrane that plays crucial roles in the maintenance of crista junctions, inner membrane architecture, and formation of contact sites to the outer membrane.</text>
</comment>
<gene>
    <name evidence="8" type="ORF">Ciccas_005996</name>
</gene>
<organism evidence="8 9">
    <name type="scientific">Cichlidogyrus casuarinus</name>
    <dbReference type="NCBI Taxonomy" id="1844966"/>
    <lineage>
        <taxon>Eukaryota</taxon>
        <taxon>Metazoa</taxon>
        <taxon>Spiralia</taxon>
        <taxon>Lophotrochozoa</taxon>
        <taxon>Platyhelminthes</taxon>
        <taxon>Monogenea</taxon>
        <taxon>Monopisthocotylea</taxon>
        <taxon>Dactylogyridea</taxon>
        <taxon>Ancyrocephalidae</taxon>
        <taxon>Cichlidogyrus</taxon>
    </lineage>
</organism>
<evidence type="ECO:0000256" key="4">
    <source>
        <dbReference type="ARBA" id="ARBA00022989"/>
    </source>
</evidence>
<keyword evidence="6 7" id="KW-0472">Membrane</keyword>
<name>A0ABD2Q733_9PLAT</name>
<evidence type="ECO:0000256" key="5">
    <source>
        <dbReference type="ARBA" id="ARBA00023128"/>
    </source>
</evidence>